<comment type="caution">
    <text evidence="2">The sequence shown here is derived from an EMBL/GenBank/DDBJ whole genome shotgun (WGS) entry which is preliminary data.</text>
</comment>
<dbReference type="EMBL" id="QFYS01000007">
    <property type="protein sequence ID" value="RAK63576.1"/>
    <property type="molecule type" value="Genomic_DNA"/>
</dbReference>
<keyword evidence="1" id="KW-0732">Signal</keyword>
<evidence type="ECO:0000313" key="3">
    <source>
        <dbReference type="Proteomes" id="UP000249524"/>
    </source>
</evidence>
<keyword evidence="3" id="KW-1185">Reference proteome</keyword>
<proteinExistence type="predicted"/>
<sequence>MFAAAVGLSALCPVAANAGPDAEKLSRCLVDNASPKDQAALVRWMFLAMSANPSLEGLAKVTPEQRDAYNKAMAATFERLVLQDCRAEYVTAARTDGPAALREAFQVMGERAAAQLMSDPQATKEIERFAAFLDEAKWTALAAEVGKD</sequence>
<feature type="signal peptide" evidence="1">
    <location>
        <begin position="1"/>
        <end position="18"/>
    </location>
</feature>
<gene>
    <name evidence="2" type="ORF">DJ019_15035</name>
</gene>
<evidence type="ECO:0000313" key="2">
    <source>
        <dbReference type="EMBL" id="RAK63576.1"/>
    </source>
</evidence>
<reference evidence="2 3" key="1">
    <citation type="submission" date="2018-05" db="EMBL/GenBank/DDBJ databases">
        <authorList>
            <person name="Lanie J.A."/>
            <person name="Ng W.-L."/>
            <person name="Kazmierczak K.M."/>
            <person name="Andrzejewski T.M."/>
            <person name="Davidsen T.M."/>
            <person name="Wayne K.J."/>
            <person name="Tettelin H."/>
            <person name="Glass J.I."/>
            <person name="Rusch D."/>
            <person name="Podicherti R."/>
            <person name="Tsui H.-C.T."/>
            <person name="Winkler M.E."/>
        </authorList>
    </citation>
    <scope>NUCLEOTIDE SEQUENCE [LARGE SCALE GENOMIC DNA]</scope>
    <source>
        <strain evidence="2 3">BUT-10</strain>
    </source>
</reference>
<organism evidence="2 3">
    <name type="scientific">Phenylobacterium kunshanense</name>
    <dbReference type="NCBI Taxonomy" id="1445034"/>
    <lineage>
        <taxon>Bacteria</taxon>
        <taxon>Pseudomonadati</taxon>
        <taxon>Pseudomonadota</taxon>
        <taxon>Alphaproteobacteria</taxon>
        <taxon>Caulobacterales</taxon>
        <taxon>Caulobacteraceae</taxon>
        <taxon>Phenylobacterium</taxon>
    </lineage>
</organism>
<accession>A0A328BCJ0</accession>
<feature type="chain" id="PRO_5016270832" evidence="1">
    <location>
        <begin position="19"/>
        <end position="148"/>
    </location>
</feature>
<dbReference type="AlphaFoldDB" id="A0A328BCJ0"/>
<evidence type="ECO:0000256" key="1">
    <source>
        <dbReference type="SAM" id="SignalP"/>
    </source>
</evidence>
<name>A0A328BCJ0_9CAUL</name>
<dbReference type="Proteomes" id="UP000249524">
    <property type="component" value="Unassembled WGS sequence"/>
</dbReference>
<protein>
    <submittedName>
        <fullName evidence="2">Uncharacterized protein</fullName>
    </submittedName>
</protein>